<accession>A0AAJ5YZT1</accession>
<feature type="compositionally biased region" description="Polar residues" evidence="1">
    <location>
        <begin position="902"/>
        <end position="912"/>
    </location>
</feature>
<evidence type="ECO:0000259" key="2">
    <source>
        <dbReference type="Pfam" id="PF25381"/>
    </source>
</evidence>
<dbReference type="InterPro" id="IPR058155">
    <property type="entry name" value="Skg3/CAF120-like_PH"/>
</dbReference>
<feature type="domain" description="Skg3/CAF120-like PH-like" evidence="2">
    <location>
        <begin position="311"/>
        <end position="494"/>
    </location>
</feature>
<evidence type="ECO:0000256" key="1">
    <source>
        <dbReference type="SAM" id="MobiDB-lite"/>
    </source>
</evidence>
<feature type="compositionally biased region" description="Low complexity" evidence="1">
    <location>
        <begin position="843"/>
        <end position="853"/>
    </location>
</feature>
<keyword evidence="4" id="KW-1185">Reference proteome</keyword>
<dbReference type="EMBL" id="CP119918">
    <property type="protein sequence ID" value="WFD15449.1"/>
    <property type="molecule type" value="Genomic_DNA"/>
</dbReference>
<reference evidence="3 4" key="1">
    <citation type="submission" date="2023-03" db="EMBL/GenBank/DDBJ databases">
        <title>Mating type loci evolution in Malassezia.</title>
        <authorList>
            <person name="Coelho M.A."/>
        </authorList>
    </citation>
    <scope>NUCLEOTIDE SEQUENCE [LARGE SCALE GENOMIC DNA]</scope>
    <source>
        <strain evidence="3 4">CBS 13387</strain>
    </source>
</reference>
<feature type="region of interest" description="Disordered" evidence="1">
    <location>
        <begin position="1066"/>
        <end position="1098"/>
    </location>
</feature>
<sequence>MVLSAAASRGGRSSMESGSAGLRASFASVRSGLGAGVGDPLRMSFDRSESHASIRPMNAYQPLEDGPHRSSVSSAVFSGPRLSVSAEGPTFTFKSADLRRALELHEALARKAYMEGYLLVRHALGVDGQPDHRTHRFDTWTECFVQLHGTVLSLWEAQRLADAAQQGRDVPPMYINVTEALVDYIGMYVDAPLSDPGTRRTLYHVFALNSAGQNRVLFCFHIPPPCDPAKVEQRLSPKNAQHPEHAAVVEWRNIGLQYLQAWINAIRLASWERMRLDEIYTGALIRARLSAVKGADVADISELAVRSPLVKGRHEGFVRARFMGSTEWRRCWMVVQSHWSDGEQATGLRRMFRLGGDRASVVAESTHPPPPPPGVIPSPAVAYLYDSRRSKQPFASLWHVRHVYAVYPSRAQLVEDSVLFKAEGSLPHTSSTSATLHPRTSGWVMFMPDMPAGQARGANAEMMKWIIAMMDAFGLYGRPDQFAWDPRSAHSPFFAYPIGPFKDHLFLDRALAECLDISVEDHMVTRQMLHDIMAARMRGEQTAIAPPLPAILSQSASQPAPAPSAPADALLTPRAQGVPLSNETPKEAAPAPDARPASGEALPSAALAAGTSPTGASSYGALSSGVSSYDAAPASRAERDAAGAAPSAAADMAAPPKLKAAAFQARRLSMEPAVQAPAPHPTFDQAYREYDHAAAFDAGPSASLYDALPTLPPVSSEMDELDRTLQALTTEPDTQPINPRHDLIYPWPIPEQAEQTPLSPIAEASQAGAPPLSTQTQASVYAGTQSASTDAPGSSASTASPALPSTLSFLAPSVGACHVSSDTDHETEAHVVQDYIEEPKALPPVTSSVVTTSQPPPPRRAPMPSNDDDAYGVPDEQRSPPDAPRRRVMPIDDAGAYPSSFGRRQQQQQPSTAHAKHASVRPGRMPGAASQASHEWVDHDDEYDVPEAPADAPAADPNEFWISPATPASSHDASPMPPAPSMAPSQPLPTARAKASAPPRTTFVKLDDPRASRAHPTQGLLAAASQERLVRNARQQEAREAGQALVQVPHKPPPPQAGLMGAIHSRHTSAAPAEQPRPARPASAAAPSVSSAPTPHGLWPQQQMMMNMYYWQQQQMMMMGMMPYMSRENMIAQQQAMQAAQQAYYQAYMQYAPSSAMPTPASSPGVPSMPMMPMMPMPMMDGSMPMMPTSSSSAGHGSAARDGSAPSQRSSTPWDAPKSKSPPPPIARTHRA</sequence>
<protein>
    <recommendedName>
        <fullName evidence="2">Skg3/CAF120-like PH-like domain-containing protein</fullName>
    </recommendedName>
</protein>
<feature type="region of interest" description="Disordered" evidence="1">
    <location>
        <begin position="839"/>
        <end position="1017"/>
    </location>
</feature>
<dbReference type="Gene3D" id="2.30.29.30">
    <property type="entry name" value="Pleckstrin-homology domain (PH domain)/Phosphotyrosine-binding domain (PTB)"/>
    <property type="match status" value="1"/>
</dbReference>
<dbReference type="Proteomes" id="UP001217582">
    <property type="component" value="Chromosome 3"/>
</dbReference>
<evidence type="ECO:0000313" key="3">
    <source>
        <dbReference type="EMBL" id="WFD15449.1"/>
    </source>
</evidence>
<feature type="compositionally biased region" description="Low complexity" evidence="1">
    <location>
        <begin position="1069"/>
        <end position="1098"/>
    </location>
</feature>
<organism evidence="3 4">
    <name type="scientific">Malassezia arunalokei</name>
    <dbReference type="NCBI Taxonomy" id="1514897"/>
    <lineage>
        <taxon>Eukaryota</taxon>
        <taxon>Fungi</taxon>
        <taxon>Dikarya</taxon>
        <taxon>Basidiomycota</taxon>
        <taxon>Ustilaginomycotina</taxon>
        <taxon>Malasseziomycetes</taxon>
        <taxon>Malasseziales</taxon>
        <taxon>Malasseziaceae</taxon>
        <taxon>Malassezia</taxon>
    </lineage>
</organism>
<dbReference type="AlphaFoldDB" id="A0AAJ5YZT1"/>
<name>A0AAJ5YZT1_9BASI</name>
<gene>
    <name evidence="3" type="ORF">MARU1_001467</name>
</gene>
<evidence type="ECO:0000313" key="4">
    <source>
        <dbReference type="Proteomes" id="UP001217582"/>
    </source>
</evidence>
<feature type="region of interest" description="Disordered" evidence="1">
    <location>
        <begin position="577"/>
        <end position="601"/>
    </location>
</feature>
<feature type="compositionally biased region" description="Basic and acidic residues" evidence="1">
    <location>
        <begin position="875"/>
        <end position="885"/>
    </location>
</feature>
<feature type="compositionally biased region" description="Low complexity" evidence="1">
    <location>
        <begin position="1182"/>
        <end position="1205"/>
    </location>
</feature>
<dbReference type="InterPro" id="IPR011993">
    <property type="entry name" value="PH-like_dom_sf"/>
</dbReference>
<dbReference type="Pfam" id="PF25381">
    <property type="entry name" value="PH_26"/>
    <property type="match status" value="1"/>
</dbReference>
<proteinExistence type="predicted"/>
<feature type="compositionally biased region" description="Low complexity" evidence="1">
    <location>
        <begin position="946"/>
        <end position="957"/>
    </location>
</feature>
<feature type="region of interest" description="Disordered" evidence="1">
    <location>
        <begin position="1182"/>
        <end position="1232"/>
    </location>
</feature>